<dbReference type="Proteomes" id="UP001150238">
    <property type="component" value="Unassembled WGS sequence"/>
</dbReference>
<reference evidence="1" key="2">
    <citation type="journal article" date="2023" name="Proc. Natl. Acad. Sci. U.S.A.">
        <title>A global phylogenomic analysis of the shiitake genus Lentinula.</title>
        <authorList>
            <person name="Sierra-Patev S."/>
            <person name="Min B."/>
            <person name="Naranjo-Ortiz M."/>
            <person name="Looney B."/>
            <person name="Konkel Z."/>
            <person name="Slot J.C."/>
            <person name="Sakamoto Y."/>
            <person name="Steenwyk J.L."/>
            <person name="Rokas A."/>
            <person name="Carro J."/>
            <person name="Camarero S."/>
            <person name="Ferreira P."/>
            <person name="Molpeceres G."/>
            <person name="Ruiz-Duenas F.J."/>
            <person name="Serrano A."/>
            <person name="Henrissat B."/>
            <person name="Drula E."/>
            <person name="Hughes K.W."/>
            <person name="Mata J.L."/>
            <person name="Ishikawa N.K."/>
            <person name="Vargas-Isla R."/>
            <person name="Ushijima S."/>
            <person name="Smith C.A."/>
            <person name="Donoghue J."/>
            <person name="Ahrendt S."/>
            <person name="Andreopoulos W."/>
            <person name="He G."/>
            <person name="LaButti K."/>
            <person name="Lipzen A."/>
            <person name="Ng V."/>
            <person name="Riley R."/>
            <person name="Sandor L."/>
            <person name="Barry K."/>
            <person name="Martinez A.T."/>
            <person name="Xiao Y."/>
            <person name="Gibbons J.G."/>
            <person name="Terashima K."/>
            <person name="Grigoriev I.V."/>
            <person name="Hibbett D."/>
        </authorList>
    </citation>
    <scope>NUCLEOTIDE SEQUENCE</scope>
    <source>
        <strain evidence="1">Sp2 HRB7682 ss15</strain>
    </source>
</reference>
<accession>A0A9W9A0G9</accession>
<comment type="caution">
    <text evidence="1">The sequence shown here is derived from an EMBL/GenBank/DDBJ whole genome shotgun (WGS) entry which is preliminary data.</text>
</comment>
<organism evidence="1 2">
    <name type="scientific">Lentinula lateritia</name>
    <dbReference type="NCBI Taxonomy" id="40482"/>
    <lineage>
        <taxon>Eukaryota</taxon>
        <taxon>Fungi</taxon>
        <taxon>Dikarya</taxon>
        <taxon>Basidiomycota</taxon>
        <taxon>Agaricomycotina</taxon>
        <taxon>Agaricomycetes</taxon>
        <taxon>Agaricomycetidae</taxon>
        <taxon>Agaricales</taxon>
        <taxon>Marasmiineae</taxon>
        <taxon>Omphalotaceae</taxon>
        <taxon>Lentinula</taxon>
    </lineage>
</organism>
<name>A0A9W9A0G9_9AGAR</name>
<sequence length="55" mass="6199">MEGALAQRRYGDYEEETRTKVLDLRKTSHPSALELRVGVDLLECRALGLSPRLAN</sequence>
<evidence type="ECO:0000313" key="1">
    <source>
        <dbReference type="EMBL" id="KAJ4471731.1"/>
    </source>
</evidence>
<protein>
    <submittedName>
        <fullName evidence="1">Uncharacterized protein</fullName>
    </submittedName>
</protein>
<reference evidence="1" key="1">
    <citation type="submission" date="2022-08" db="EMBL/GenBank/DDBJ databases">
        <authorList>
            <consortium name="DOE Joint Genome Institute"/>
            <person name="Min B."/>
            <person name="Riley R."/>
            <person name="Sierra-Patev S."/>
            <person name="Naranjo-Ortiz M."/>
            <person name="Looney B."/>
            <person name="Konkel Z."/>
            <person name="Slot J.C."/>
            <person name="Sakamoto Y."/>
            <person name="Steenwyk J.L."/>
            <person name="Rokas A."/>
            <person name="Carro J."/>
            <person name="Camarero S."/>
            <person name="Ferreira P."/>
            <person name="Molpeceres G."/>
            <person name="Ruiz-Duenas F.J."/>
            <person name="Serrano A."/>
            <person name="Henrissat B."/>
            <person name="Drula E."/>
            <person name="Hughes K.W."/>
            <person name="Mata J.L."/>
            <person name="Ishikawa N.K."/>
            <person name="Vargas-Isla R."/>
            <person name="Ushijima S."/>
            <person name="Smith C.A."/>
            <person name="Ahrendt S."/>
            <person name="Andreopoulos W."/>
            <person name="He G."/>
            <person name="Labutti K."/>
            <person name="Lipzen A."/>
            <person name="Ng V."/>
            <person name="Sandor L."/>
            <person name="Barry K."/>
            <person name="Martinez A.T."/>
            <person name="Xiao Y."/>
            <person name="Gibbons J.G."/>
            <person name="Terashima K."/>
            <person name="Hibbett D.S."/>
            <person name="Grigoriev I.V."/>
        </authorList>
    </citation>
    <scope>NUCLEOTIDE SEQUENCE</scope>
    <source>
        <strain evidence="1">Sp2 HRB7682 ss15</strain>
    </source>
</reference>
<proteinExistence type="predicted"/>
<dbReference type="EMBL" id="JANVFS010000028">
    <property type="protein sequence ID" value="KAJ4471731.1"/>
    <property type="molecule type" value="Genomic_DNA"/>
</dbReference>
<gene>
    <name evidence="1" type="ORF">C8J55DRAFT_520850</name>
</gene>
<evidence type="ECO:0000313" key="2">
    <source>
        <dbReference type="Proteomes" id="UP001150238"/>
    </source>
</evidence>
<dbReference type="AlphaFoldDB" id="A0A9W9A0G9"/>